<comment type="caution">
    <text evidence="4">The sequence shown here is derived from an EMBL/GenBank/DDBJ whole genome shotgun (WGS) entry which is preliminary data.</text>
</comment>
<name>A0ABW8N189_9MICC</name>
<accession>A0ABW8N189</accession>
<dbReference type="CDD" id="cd13538">
    <property type="entry name" value="PBP2_ModA_like_1"/>
    <property type="match status" value="1"/>
</dbReference>
<dbReference type="InterPro" id="IPR005950">
    <property type="entry name" value="ModA"/>
</dbReference>
<dbReference type="PANTHER" id="PTHR30632:SF0">
    <property type="entry name" value="SULFATE-BINDING PROTEIN"/>
    <property type="match status" value="1"/>
</dbReference>
<dbReference type="PANTHER" id="PTHR30632">
    <property type="entry name" value="MOLYBDATE-BINDING PERIPLASMIC PROTEIN"/>
    <property type="match status" value="1"/>
</dbReference>
<sequence>MSIRRQHFTAILAAGTLAAGLAGCGSGTNATATPTSSLSGEITVFAAASLKTTFTQLAKDFEAANPGTKVKLSFAGSSDLVTQITQGAPADVFASADTKNMTKLADAKLVDGTATNFATNVLEIAVPPSNPASISSFADLAKPGVKVVTCASQVPCGAAADAVEKASGVALTPVSEESSVTDVLGKVTSGEADAGLVYVTDVKGAGDKVKGIPFAESDKAVNTYPIATVGSSKNKELAAAFVAAVTSDKGRKVLGDAGFGAP</sequence>
<evidence type="ECO:0000256" key="1">
    <source>
        <dbReference type="ARBA" id="ARBA00009175"/>
    </source>
</evidence>
<dbReference type="RefSeq" id="WP_404593539.1">
    <property type="nucleotide sequence ID" value="NZ_JBIYEW010000003.1"/>
</dbReference>
<dbReference type="PROSITE" id="PS51257">
    <property type="entry name" value="PROKAR_LIPOPROTEIN"/>
    <property type="match status" value="1"/>
</dbReference>
<reference evidence="4 5" key="1">
    <citation type="submission" date="2024-10" db="EMBL/GenBank/DDBJ databases">
        <title>Novel secondary metabolite-producing bacteria for plant disease control.</title>
        <authorList>
            <person name="Chevrette M."/>
        </authorList>
    </citation>
    <scope>NUCLEOTIDE SEQUENCE [LARGE SCALE GENOMIC DNA]</scope>
    <source>
        <strain evidence="4 5">J30 TE3557</strain>
    </source>
</reference>
<evidence type="ECO:0000256" key="2">
    <source>
        <dbReference type="ARBA" id="ARBA00022723"/>
    </source>
</evidence>
<dbReference type="Gene3D" id="3.40.190.10">
    <property type="entry name" value="Periplasmic binding protein-like II"/>
    <property type="match status" value="2"/>
</dbReference>
<keyword evidence="5" id="KW-1185">Reference proteome</keyword>
<protein>
    <submittedName>
        <fullName evidence="4">Molybdate transport system substrate-binding protein</fullName>
    </submittedName>
</protein>
<dbReference type="EMBL" id="JBIYEW010000003">
    <property type="protein sequence ID" value="MFK4637753.1"/>
    <property type="molecule type" value="Genomic_DNA"/>
</dbReference>
<gene>
    <name evidence="4" type="ORF">ABIA52_000642</name>
</gene>
<dbReference type="NCBIfam" id="TIGR01256">
    <property type="entry name" value="modA"/>
    <property type="match status" value="1"/>
</dbReference>
<dbReference type="PIRSF" id="PIRSF004846">
    <property type="entry name" value="ModA"/>
    <property type="match status" value="1"/>
</dbReference>
<dbReference type="Proteomes" id="UP001620520">
    <property type="component" value="Unassembled WGS sequence"/>
</dbReference>
<comment type="similarity">
    <text evidence="1">Belongs to the bacterial solute-binding protein ModA family.</text>
</comment>
<organism evidence="4 5">
    <name type="scientific">Paenarthrobacter histidinolovorans</name>
    <dbReference type="NCBI Taxonomy" id="43664"/>
    <lineage>
        <taxon>Bacteria</taxon>
        <taxon>Bacillati</taxon>
        <taxon>Actinomycetota</taxon>
        <taxon>Actinomycetes</taxon>
        <taxon>Micrococcales</taxon>
        <taxon>Micrococcaceae</taxon>
        <taxon>Paenarthrobacter</taxon>
    </lineage>
</organism>
<dbReference type="Pfam" id="PF13531">
    <property type="entry name" value="SBP_bac_11"/>
    <property type="match status" value="1"/>
</dbReference>
<evidence type="ECO:0000313" key="4">
    <source>
        <dbReference type="EMBL" id="MFK4637753.1"/>
    </source>
</evidence>
<dbReference type="InterPro" id="IPR050682">
    <property type="entry name" value="ModA/WtpA"/>
</dbReference>
<keyword evidence="2" id="KW-0479">Metal-binding</keyword>
<evidence type="ECO:0000256" key="3">
    <source>
        <dbReference type="ARBA" id="ARBA00022729"/>
    </source>
</evidence>
<proteinExistence type="inferred from homology"/>
<dbReference type="SUPFAM" id="SSF53850">
    <property type="entry name" value="Periplasmic binding protein-like II"/>
    <property type="match status" value="1"/>
</dbReference>
<keyword evidence="3" id="KW-0732">Signal</keyword>
<evidence type="ECO:0000313" key="5">
    <source>
        <dbReference type="Proteomes" id="UP001620520"/>
    </source>
</evidence>